<dbReference type="Proteomes" id="UP000709295">
    <property type="component" value="Unassembled WGS sequence"/>
</dbReference>
<protein>
    <submittedName>
        <fullName evidence="2">Uncharacterized protein</fullName>
    </submittedName>
</protein>
<comment type="caution">
    <text evidence="2">The sequence shown here is derived from an EMBL/GenBank/DDBJ whole genome shotgun (WGS) entry which is preliminary data.</text>
</comment>
<evidence type="ECO:0000256" key="1">
    <source>
        <dbReference type="SAM" id="MobiDB-lite"/>
    </source>
</evidence>
<sequence length="95" mass="10654">MLSRLDAFNPDVLMEDPTDEDFCRLDTNSENVTRPELSSVGPTGEGDEDAADATPTPEIIFVEEPKELFVSADAMWISSREIIGLRSMQQEFERT</sequence>
<evidence type="ECO:0000313" key="2">
    <source>
        <dbReference type="EMBL" id="KAG6957883.1"/>
    </source>
</evidence>
<reference evidence="2" key="1">
    <citation type="submission" date="2021-01" db="EMBL/GenBank/DDBJ databases">
        <title>Phytophthora aleatoria, a newly-described species from Pinus radiata is distinct from Phytophthora cactorum isolates based on comparative genomics.</title>
        <authorList>
            <person name="Mcdougal R."/>
            <person name="Panda P."/>
            <person name="Williams N."/>
            <person name="Studholme D.J."/>
        </authorList>
    </citation>
    <scope>NUCLEOTIDE SEQUENCE</scope>
    <source>
        <strain evidence="2">NZFS 4037</strain>
    </source>
</reference>
<dbReference type="EMBL" id="JAENGY010000703">
    <property type="protein sequence ID" value="KAG6957883.1"/>
    <property type="molecule type" value="Genomic_DNA"/>
</dbReference>
<evidence type="ECO:0000313" key="3">
    <source>
        <dbReference type="Proteomes" id="UP000709295"/>
    </source>
</evidence>
<organism evidence="2 3">
    <name type="scientific">Phytophthora aleatoria</name>
    <dbReference type="NCBI Taxonomy" id="2496075"/>
    <lineage>
        <taxon>Eukaryota</taxon>
        <taxon>Sar</taxon>
        <taxon>Stramenopiles</taxon>
        <taxon>Oomycota</taxon>
        <taxon>Peronosporomycetes</taxon>
        <taxon>Peronosporales</taxon>
        <taxon>Peronosporaceae</taxon>
        <taxon>Phytophthora</taxon>
    </lineage>
</organism>
<dbReference type="AlphaFoldDB" id="A0A8J5ILE7"/>
<accession>A0A8J5ILE7</accession>
<name>A0A8J5ILE7_9STRA</name>
<gene>
    <name evidence="2" type="ORF">JG688_00010768</name>
</gene>
<feature type="region of interest" description="Disordered" evidence="1">
    <location>
        <begin position="16"/>
        <end position="57"/>
    </location>
</feature>
<keyword evidence="3" id="KW-1185">Reference proteome</keyword>
<proteinExistence type="predicted"/>